<dbReference type="InterPro" id="IPR047057">
    <property type="entry name" value="MerR_fam"/>
</dbReference>
<proteinExistence type="predicted"/>
<keyword evidence="3" id="KW-0238">DNA-binding</keyword>
<dbReference type="SMART" id="SM00422">
    <property type="entry name" value="HTH_MERR"/>
    <property type="match status" value="1"/>
</dbReference>
<evidence type="ECO:0000256" key="4">
    <source>
        <dbReference type="ARBA" id="ARBA00023163"/>
    </source>
</evidence>
<sequence length="284" mass="33209">MISMRDALLSIGKMAALNQISVSTLRLYDEKGLLTPCYIDPKTGYRYYNINQNARLDMIVYMKELGMSLAEIAQVLQKEDISLIEEILSKKNEQLHQQMRQLKARHDAVERAILSIERYRKSPDTGTFSLEYIDRRYTWGMPCSYNFYDDDVHSYERLLRKLRKNLEEEGFSQIHSYNIGTSIAQKDFEEERFKAAHIFIFTGRRDPIGQKTAGTVDSGMYACVYLDNYDDEIAYARRLLAYCREKGYLIAGDYICEVMTGFQVFDSDPRSMFLRLQVPVRFQK</sequence>
<dbReference type="EMBL" id="DWWT01000002">
    <property type="protein sequence ID" value="HJC04694.1"/>
    <property type="molecule type" value="Genomic_DNA"/>
</dbReference>
<dbReference type="CDD" id="cd01107">
    <property type="entry name" value="HTH_BmrR"/>
    <property type="match status" value="1"/>
</dbReference>
<feature type="coiled-coil region" evidence="5">
    <location>
        <begin position="85"/>
        <end position="112"/>
    </location>
</feature>
<evidence type="ECO:0000259" key="6">
    <source>
        <dbReference type="PROSITE" id="PS50937"/>
    </source>
</evidence>
<keyword evidence="5" id="KW-0175">Coiled coil</keyword>
<keyword evidence="4" id="KW-0804">Transcription</keyword>
<dbReference type="InterPro" id="IPR009061">
    <property type="entry name" value="DNA-bd_dom_put_sf"/>
</dbReference>
<organism evidence="7 8">
    <name type="scientific">Candidatus Enterocloster excrementipullorum</name>
    <dbReference type="NCBI Taxonomy" id="2838559"/>
    <lineage>
        <taxon>Bacteria</taxon>
        <taxon>Bacillati</taxon>
        <taxon>Bacillota</taxon>
        <taxon>Clostridia</taxon>
        <taxon>Lachnospirales</taxon>
        <taxon>Lachnospiraceae</taxon>
        <taxon>Enterocloster</taxon>
    </lineage>
</organism>
<reference evidence="7" key="1">
    <citation type="journal article" date="2021" name="PeerJ">
        <title>Extensive microbial diversity within the chicken gut microbiome revealed by metagenomics and culture.</title>
        <authorList>
            <person name="Gilroy R."/>
            <person name="Ravi A."/>
            <person name="Getino M."/>
            <person name="Pursley I."/>
            <person name="Horton D.L."/>
            <person name="Alikhan N.F."/>
            <person name="Baker D."/>
            <person name="Gharbi K."/>
            <person name="Hall N."/>
            <person name="Watson M."/>
            <person name="Adriaenssens E.M."/>
            <person name="Foster-Nyarko E."/>
            <person name="Jarju S."/>
            <person name="Secka A."/>
            <person name="Antonio M."/>
            <person name="Oren A."/>
            <person name="Chaudhuri R.R."/>
            <person name="La Ragione R."/>
            <person name="Hildebrand F."/>
            <person name="Pallen M.J."/>
        </authorList>
    </citation>
    <scope>NUCLEOTIDE SEQUENCE</scope>
    <source>
        <strain evidence="7">CHK180-15479</strain>
    </source>
</reference>
<evidence type="ECO:0000313" key="7">
    <source>
        <dbReference type="EMBL" id="HJC04694.1"/>
    </source>
</evidence>
<name>A0A9D2MWJ6_9FIRM</name>
<dbReference type="InterPro" id="IPR011256">
    <property type="entry name" value="Reg_factor_effector_dom_sf"/>
</dbReference>
<dbReference type="AlphaFoldDB" id="A0A9D2MWJ6"/>
<accession>A0A9D2MWJ6</accession>
<evidence type="ECO:0000256" key="2">
    <source>
        <dbReference type="ARBA" id="ARBA00023015"/>
    </source>
</evidence>
<dbReference type="PANTHER" id="PTHR30204">
    <property type="entry name" value="REDOX-CYCLING DRUG-SENSING TRANSCRIPTIONAL ACTIVATOR SOXR"/>
    <property type="match status" value="1"/>
</dbReference>
<dbReference type="SUPFAM" id="SSF46955">
    <property type="entry name" value="Putative DNA-binding domain"/>
    <property type="match status" value="1"/>
</dbReference>
<dbReference type="Gene3D" id="3.20.80.10">
    <property type="entry name" value="Regulatory factor, effector binding domain"/>
    <property type="match status" value="1"/>
</dbReference>
<evidence type="ECO:0000256" key="5">
    <source>
        <dbReference type="SAM" id="Coils"/>
    </source>
</evidence>
<dbReference type="Pfam" id="PF13411">
    <property type="entry name" value="MerR_1"/>
    <property type="match status" value="1"/>
</dbReference>
<dbReference type="GO" id="GO:0003700">
    <property type="term" value="F:DNA-binding transcription factor activity"/>
    <property type="evidence" value="ECO:0007669"/>
    <property type="project" value="InterPro"/>
</dbReference>
<dbReference type="GO" id="GO:0003677">
    <property type="term" value="F:DNA binding"/>
    <property type="evidence" value="ECO:0007669"/>
    <property type="project" value="UniProtKB-KW"/>
</dbReference>
<dbReference type="Proteomes" id="UP000823910">
    <property type="component" value="Unassembled WGS sequence"/>
</dbReference>
<dbReference type="SUPFAM" id="SSF55136">
    <property type="entry name" value="Probable bacterial effector-binding domain"/>
    <property type="match status" value="1"/>
</dbReference>
<dbReference type="PROSITE" id="PS50937">
    <property type="entry name" value="HTH_MERR_2"/>
    <property type="match status" value="1"/>
</dbReference>
<keyword evidence="2" id="KW-0805">Transcription regulation</keyword>
<dbReference type="InterPro" id="IPR000551">
    <property type="entry name" value="MerR-type_HTH_dom"/>
</dbReference>
<comment type="caution">
    <text evidence="7">The sequence shown here is derived from an EMBL/GenBank/DDBJ whole genome shotgun (WGS) entry which is preliminary data.</text>
</comment>
<feature type="domain" description="HTH merR-type" evidence="6">
    <location>
        <begin position="8"/>
        <end position="78"/>
    </location>
</feature>
<evidence type="ECO:0000313" key="8">
    <source>
        <dbReference type="Proteomes" id="UP000823910"/>
    </source>
</evidence>
<gene>
    <name evidence="7" type="ORF">H9704_00795</name>
</gene>
<dbReference type="PANTHER" id="PTHR30204:SF69">
    <property type="entry name" value="MERR-FAMILY TRANSCRIPTIONAL REGULATOR"/>
    <property type="match status" value="1"/>
</dbReference>
<reference evidence="7" key="2">
    <citation type="submission" date="2021-04" db="EMBL/GenBank/DDBJ databases">
        <authorList>
            <person name="Gilroy R."/>
        </authorList>
    </citation>
    <scope>NUCLEOTIDE SEQUENCE</scope>
    <source>
        <strain evidence="7">CHK180-15479</strain>
    </source>
</reference>
<keyword evidence="1" id="KW-0678">Repressor</keyword>
<evidence type="ECO:0000256" key="3">
    <source>
        <dbReference type="ARBA" id="ARBA00023125"/>
    </source>
</evidence>
<protein>
    <submittedName>
        <fullName evidence="7">MerR family transcriptional regulator</fullName>
    </submittedName>
</protein>
<evidence type="ECO:0000256" key="1">
    <source>
        <dbReference type="ARBA" id="ARBA00022491"/>
    </source>
</evidence>
<dbReference type="Gene3D" id="1.10.1660.10">
    <property type="match status" value="1"/>
</dbReference>